<dbReference type="Proteomes" id="UP000887575">
    <property type="component" value="Unassembled WGS sequence"/>
</dbReference>
<evidence type="ECO:0000313" key="2">
    <source>
        <dbReference type="WBParaSite" id="MBELARI_LOCUS11585"/>
    </source>
</evidence>
<protein>
    <recommendedName>
        <fullName evidence="3">DUF2262 domain-containing protein</fullName>
    </recommendedName>
</protein>
<dbReference type="AlphaFoldDB" id="A0AAF3ECB8"/>
<sequence>MFHKSKVIKKKRTQELSLKARIAEGKFVWRDMTTVFSAECSGVFFGDAERTEKLIVTGAGDWEMSIQKIPIPTFDTREEFDRSVLNPGEQLPDEPTIEEIYLEDALKMINVIVEVNVDFYREHLDVLEKDLDADLDLQQLQYFFNGPGNDQELLFKVLTKHVEEEIPEIDHNLITWEKHLMVYEMRIVLRDGNTWRATCRRGENYFLLSFDTS</sequence>
<proteinExistence type="predicted"/>
<accession>A0AAF3ECB8</accession>
<reference evidence="2" key="1">
    <citation type="submission" date="2024-02" db="UniProtKB">
        <authorList>
            <consortium name="WormBaseParasite"/>
        </authorList>
    </citation>
    <scope>IDENTIFICATION</scope>
</reference>
<organism evidence="1 2">
    <name type="scientific">Mesorhabditis belari</name>
    <dbReference type="NCBI Taxonomy" id="2138241"/>
    <lineage>
        <taxon>Eukaryota</taxon>
        <taxon>Metazoa</taxon>
        <taxon>Ecdysozoa</taxon>
        <taxon>Nematoda</taxon>
        <taxon>Chromadorea</taxon>
        <taxon>Rhabditida</taxon>
        <taxon>Rhabditina</taxon>
        <taxon>Rhabditomorpha</taxon>
        <taxon>Rhabditoidea</taxon>
        <taxon>Rhabditidae</taxon>
        <taxon>Mesorhabditinae</taxon>
        <taxon>Mesorhabditis</taxon>
    </lineage>
</organism>
<name>A0AAF3ECB8_9BILA</name>
<evidence type="ECO:0000313" key="1">
    <source>
        <dbReference type="Proteomes" id="UP000887575"/>
    </source>
</evidence>
<keyword evidence="1" id="KW-1185">Reference proteome</keyword>
<evidence type="ECO:0008006" key="3">
    <source>
        <dbReference type="Google" id="ProtNLM"/>
    </source>
</evidence>
<dbReference type="WBParaSite" id="MBELARI_LOCUS11585">
    <property type="protein sequence ID" value="MBELARI_LOCUS11585"/>
    <property type="gene ID" value="MBELARI_LOCUS11585"/>
</dbReference>